<gene>
    <name evidence="2" type="ORF">SAMEA4530655_00072</name>
</gene>
<keyword evidence="3" id="KW-1185">Reference proteome</keyword>
<organism evidence="2 3">
    <name type="scientific">Pandoraea sputorum</name>
    <dbReference type="NCBI Taxonomy" id="93222"/>
    <lineage>
        <taxon>Bacteria</taxon>
        <taxon>Pseudomonadati</taxon>
        <taxon>Pseudomonadota</taxon>
        <taxon>Betaproteobacteria</taxon>
        <taxon>Burkholderiales</taxon>
        <taxon>Burkholderiaceae</taxon>
        <taxon>Pandoraea</taxon>
    </lineage>
</organism>
<evidence type="ECO:0000313" key="3">
    <source>
        <dbReference type="Proteomes" id="UP000215126"/>
    </source>
</evidence>
<reference evidence="2 3" key="1">
    <citation type="submission" date="2017-06" db="EMBL/GenBank/DDBJ databases">
        <authorList>
            <consortium name="Pathogen Informatics"/>
        </authorList>
    </citation>
    <scope>NUCLEOTIDE SEQUENCE [LARGE SCALE GENOMIC DNA]</scope>
    <source>
        <strain evidence="2 3">NCTC13161</strain>
    </source>
</reference>
<feature type="region of interest" description="Disordered" evidence="1">
    <location>
        <begin position="1"/>
        <end position="28"/>
    </location>
</feature>
<feature type="compositionally biased region" description="Polar residues" evidence="1">
    <location>
        <begin position="1"/>
        <end position="14"/>
    </location>
</feature>
<protein>
    <submittedName>
        <fullName evidence="2">Uncharacterized protein</fullName>
    </submittedName>
</protein>
<dbReference type="Proteomes" id="UP000215126">
    <property type="component" value="Chromosome 1"/>
</dbReference>
<evidence type="ECO:0000313" key="2">
    <source>
        <dbReference type="EMBL" id="SNU80889.1"/>
    </source>
</evidence>
<proteinExistence type="predicted"/>
<dbReference type="AlphaFoldDB" id="A0A239S6M7"/>
<evidence type="ECO:0000256" key="1">
    <source>
        <dbReference type="SAM" id="MobiDB-lite"/>
    </source>
</evidence>
<accession>A0A239S6M7</accession>
<dbReference type="EMBL" id="LT906435">
    <property type="protein sequence ID" value="SNU80889.1"/>
    <property type="molecule type" value="Genomic_DNA"/>
</dbReference>
<name>A0A239S6M7_9BURK</name>
<sequence length="248" mass="27046">MNTHGIGAGSSSMATPEVAAPTNKSPRANDMSFEAQLRGYIGSKYVVVVSGYDDVEYSDPSKACRAISMALNRVRSIHGNNVLFVSEGLRRGIGIAYEAAAKHSIPTLGIMEYGDKKFGRTMDCDHFLYVENSNTRSPRVPGSDERVWNLAIKIGRENRGGELLAIGDGVRPLSDALAAAEDGYKVTFFKGFDNTSGIVMGSLEEKLCRAREKNVRIVEHWDVANDLPSDDSCVLPDREDMGPGWEIP</sequence>